<feature type="domain" description="Tail specific protease" evidence="11">
    <location>
        <begin position="913"/>
        <end position="1068"/>
    </location>
</feature>
<evidence type="ECO:0000256" key="6">
    <source>
        <dbReference type="ARBA" id="ARBA00022825"/>
    </source>
</evidence>
<dbReference type="GO" id="GO:0005737">
    <property type="term" value="C:cytoplasm"/>
    <property type="evidence" value="ECO:0007669"/>
    <property type="project" value="UniProtKB-SubCell"/>
</dbReference>
<sequence>MKRIFRTILGAAMLLSASTMTALAQEPSEGPLWMRRSAISPDGSTIAFAYKGDIFTVPVSGGQARQITSNSAYDSNPVWSPDGSRIAFASYRMGSADVFIVSKDGGEPVRLTTHSANEFPIVFKDDSTILYSAYIQPSAESMQFPSSTFYQIYAVSTEGGRPVMFSTLPLESISFSPDGKTLLYHDKKGYEDEWRKHHTSSITRDIWSCSFEGNSVKGGEFTKITDFNGEDRNPVYAPDGKSFYWLSEQDGTFNVWKHSFEGGADEQITHFKGNPVRFLTIAQNGTLCFGYDGEIYTVKDGAEPQKVAVEIIADKQDRDLIKQPVSYAQDIAVSKDGKQVAFIYRGDVYVTMTDYKTTKRITNTAEQERNLDFAPDGRSLIYSSERDGLWQVYMASIVNEDEKLFPYATEIKEERVTNSDQVSFQPLYSPDGKEIAFLENRTAIRVINLDTKEVRTVMDGKYEYSYSDGDQWYQWSPDGKWILSNCIFIGGWNNKDVALINASGNGEMYDLTKSGYTDSNAKWVLDGKAMIWFSDRAGYRSHGSWGAEMDVYIMFFDLEAYEKFRMSEEELALYEEEKAALEEEKAEAEKDDAKGKKSGKGKKNADSEKDEDAVEPLKLDLENAEYRVMRLTVNSSNLGDAVLSKDGKKLYYITSFEGGMDLWVHDLKEDETKILSKGVGYGSLILSDDGSSIFMNTGMIKKIDVASGQITPIEMEGIFEYKPYAERAYMFDHAWRQVQEKFYDPNIHGIDWEGYKATYGKFLPYITNNFDFAEMLGEMLGELNGSHTGARYYASGAAYPTAYLGVFYDDTYTGDGLKIKEIIKRSPLTLVESDVKPGCIIEKIDGEAILAGQDYFPLLEGKGGKNVRLSIYNPADGKRFDVTVKALRSESGILYQRWVERNREIVDSISGGKIGYVHIEGMDSPSFRTLYSELLGRLRQKDAVVVDTRHNGGGWLHDDVVTLLSGKEYQQFRPRGQYIGSDPFNKWLKPSCMLVCEDNYSNAHGTPWVYKHLGIGKLVGAPVPGTMTAVWWESQIDPSIVFGIPQVGCWDIENQEYMENVELQPDILIYNDPADVINGFDAQLKAATESLMK</sequence>
<evidence type="ECO:0000256" key="8">
    <source>
        <dbReference type="PIRSR" id="PIRSR036421-1"/>
    </source>
</evidence>
<dbReference type="PANTHER" id="PTHR43253:SF1">
    <property type="entry name" value="TRICORN PROTEASE HOMOLOG 2-RELATED"/>
    <property type="match status" value="1"/>
</dbReference>
<dbReference type="InterPro" id="IPR011659">
    <property type="entry name" value="WD40"/>
</dbReference>
<dbReference type="InterPro" id="IPR028204">
    <property type="entry name" value="Tricorn_C1"/>
</dbReference>
<dbReference type="InterPro" id="IPR005151">
    <property type="entry name" value="Tail-specific_protease"/>
</dbReference>
<dbReference type="Gene3D" id="2.30.42.10">
    <property type="match status" value="1"/>
</dbReference>
<dbReference type="InterPro" id="IPR036034">
    <property type="entry name" value="PDZ_sf"/>
</dbReference>
<keyword evidence="4 7" id="KW-0645">Protease</keyword>
<feature type="active site" description="Charge relay system" evidence="8">
    <location>
        <position position="787"/>
    </location>
</feature>
<evidence type="ECO:0000259" key="12">
    <source>
        <dbReference type="Pfam" id="PF14684"/>
    </source>
</evidence>
<dbReference type="Pfam" id="PF14684">
    <property type="entry name" value="Tricorn_C1"/>
    <property type="match status" value="1"/>
</dbReference>
<dbReference type="Pfam" id="PF03572">
    <property type="entry name" value="Peptidase_S41"/>
    <property type="match status" value="1"/>
</dbReference>
<comment type="caution">
    <text evidence="13">The sequence shown here is derived from an EMBL/GenBank/DDBJ whole genome shotgun (WGS) entry which is preliminary data.</text>
</comment>
<dbReference type="Gene3D" id="3.90.226.10">
    <property type="entry name" value="2-enoyl-CoA Hydratase, Chain A, domain 1"/>
    <property type="match status" value="1"/>
</dbReference>
<feature type="signal peptide" evidence="10">
    <location>
        <begin position="1"/>
        <end position="24"/>
    </location>
</feature>
<dbReference type="Gene3D" id="3.30.750.44">
    <property type="match status" value="1"/>
</dbReference>
<dbReference type="EC" id="3.4.21.-" evidence="7"/>
<reference evidence="13" key="2">
    <citation type="journal article" date="2021" name="PeerJ">
        <title>Extensive microbial diversity within the chicken gut microbiome revealed by metagenomics and culture.</title>
        <authorList>
            <person name="Gilroy R."/>
            <person name="Ravi A."/>
            <person name="Getino M."/>
            <person name="Pursley I."/>
            <person name="Horton D.L."/>
            <person name="Alikhan N.F."/>
            <person name="Baker D."/>
            <person name="Gharbi K."/>
            <person name="Hall N."/>
            <person name="Watson M."/>
            <person name="Adriaenssens E.M."/>
            <person name="Foster-Nyarko E."/>
            <person name="Jarju S."/>
            <person name="Secka A."/>
            <person name="Antonio M."/>
            <person name="Oren A."/>
            <person name="Chaudhuri R.R."/>
            <person name="La Ragione R."/>
            <person name="Hildebrand F."/>
            <person name="Pallen M.J."/>
        </authorList>
    </citation>
    <scope>NUCLEOTIDE SEQUENCE</scope>
    <source>
        <strain evidence="13">ChiHjej13B12-12457</strain>
    </source>
</reference>
<keyword evidence="3 7" id="KW-0963">Cytoplasm</keyword>
<dbReference type="Proteomes" id="UP000886744">
    <property type="component" value="Unassembled WGS sequence"/>
</dbReference>
<dbReference type="InterPro" id="IPR011042">
    <property type="entry name" value="6-blade_b-propeller_TolB-like"/>
</dbReference>
<proteinExistence type="inferred from homology"/>
<evidence type="ECO:0000256" key="7">
    <source>
        <dbReference type="PIRNR" id="PIRNR036421"/>
    </source>
</evidence>
<comment type="subcellular location">
    <subcellularLocation>
        <location evidence="1 7">Cytoplasm</location>
    </subcellularLocation>
</comment>
<dbReference type="SUPFAM" id="SSF50156">
    <property type="entry name" value="PDZ domain-like"/>
    <property type="match status" value="1"/>
</dbReference>
<evidence type="ECO:0000256" key="9">
    <source>
        <dbReference type="SAM" id="MobiDB-lite"/>
    </source>
</evidence>
<accession>A0A9D1E033</accession>
<dbReference type="Pfam" id="PF26549">
    <property type="entry name" value="Tricorn_N"/>
    <property type="match status" value="1"/>
</dbReference>
<dbReference type="PIRSF" id="PIRSF036421">
    <property type="entry name" value="Tricorn_protease"/>
    <property type="match status" value="1"/>
</dbReference>
<reference evidence="13" key="1">
    <citation type="submission" date="2020-10" db="EMBL/GenBank/DDBJ databases">
        <authorList>
            <person name="Gilroy R."/>
        </authorList>
    </citation>
    <scope>NUCLEOTIDE SEQUENCE</scope>
    <source>
        <strain evidence="13">ChiHjej13B12-12457</strain>
    </source>
</reference>
<feature type="active site" description="Nucleophile" evidence="8">
    <location>
        <position position="1001"/>
    </location>
</feature>
<dbReference type="PANTHER" id="PTHR43253">
    <property type="entry name" value="TRICORN PROTEASE HOMOLOG 2-RELATED"/>
    <property type="match status" value="1"/>
</dbReference>
<feature type="domain" description="Tricorn protease C1" evidence="12">
    <location>
        <begin position="723"/>
        <end position="781"/>
    </location>
</feature>
<dbReference type="SUPFAM" id="SSF82171">
    <property type="entry name" value="DPP6 N-terminal domain-like"/>
    <property type="match status" value="1"/>
</dbReference>
<gene>
    <name evidence="13" type="ORF">IAC94_02450</name>
</gene>
<dbReference type="CDD" id="cd07562">
    <property type="entry name" value="Peptidase_S41_TRI"/>
    <property type="match status" value="1"/>
</dbReference>
<feature type="active site" description="Charge relay system" evidence="8">
    <location>
        <position position="1059"/>
    </location>
</feature>
<evidence type="ECO:0000256" key="2">
    <source>
        <dbReference type="ARBA" id="ARBA00008524"/>
    </source>
</evidence>
<feature type="region of interest" description="Disordered" evidence="9">
    <location>
        <begin position="583"/>
        <end position="614"/>
    </location>
</feature>
<dbReference type="InterPro" id="IPR029045">
    <property type="entry name" value="ClpP/crotonase-like_dom_sf"/>
</dbReference>
<feature type="compositionally biased region" description="Basic and acidic residues" evidence="9">
    <location>
        <begin position="583"/>
        <end position="595"/>
    </location>
</feature>
<evidence type="ECO:0000256" key="1">
    <source>
        <dbReference type="ARBA" id="ARBA00004496"/>
    </source>
</evidence>
<comment type="function">
    <text evidence="7">Degrades oligopeptides.</text>
</comment>
<dbReference type="Gene3D" id="2.120.10.30">
    <property type="entry name" value="TolB, C-terminal domain"/>
    <property type="match status" value="2"/>
</dbReference>
<dbReference type="SUPFAM" id="SSF69304">
    <property type="entry name" value="Tricorn protease N-terminal domain"/>
    <property type="match status" value="1"/>
</dbReference>
<evidence type="ECO:0000313" key="13">
    <source>
        <dbReference type="EMBL" id="HIR62370.1"/>
    </source>
</evidence>
<dbReference type="EMBL" id="DVHI01000031">
    <property type="protein sequence ID" value="HIR62370.1"/>
    <property type="molecule type" value="Genomic_DNA"/>
</dbReference>
<evidence type="ECO:0000256" key="10">
    <source>
        <dbReference type="SAM" id="SignalP"/>
    </source>
</evidence>
<dbReference type="InterPro" id="IPR012393">
    <property type="entry name" value="Tricorn_protease"/>
</dbReference>
<comment type="similarity">
    <text evidence="2 7">Belongs to the peptidase S41B family.</text>
</comment>
<evidence type="ECO:0000313" key="14">
    <source>
        <dbReference type="Proteomes" id="UP000886744"/>
    </source>
</evidence>
<protein>
    <recommendedName>
        <fullName evidence="7">Tricorn protease homolog</fullName>
        <ecNumber evidence="7">3.4.21.-</ecNumber>
    </recommendedName>
</protein>
<dbReference type="Pfam" id="PF07676">
    <property type="entry name" value="PD40"/>
    <property type="match status" value="3"/>
</dbReference>
<evidence type="ECO:0000256" key="5">
    <source>
        <dbReference type="ARBA" id="ARBA00022801"/>
    </source>
</evidence>
<name>A0A9D1E033_9BACT</name>
<organism evidence="13 14">
    <name type="scientific">Candidatus Coprenecus avistercoris</name>
    <dbReference type="NCBI Taxonomy" id="2840730"/>
    <lineage>
        <taxon>Bacteria</taxon>
        <taxon>Pseudomonadati</taxon>
        <taxon>Bacteroidota</taxon>
        <taxon>Bacteroidia</taxon>
        <taxon>Bacteroidales</taxon>
        <taxon>Rikenellaceae</taxon>
        <taxon>Rikenellaceae incertae sedis</taxon>
        <taxon>Candidatus Coprenecus</taxon>
    </lineage>
</organism>
<dbReference type="Gene3D" id="2.120.10.60">
    <property type="entry name" value="Tricorn protease N-terminal domain"/>
    <property type="match status" value="2"/>
</dbReference>
<dbReference type="GO" id="GO:0006508">
    <property type="term" value="P:proteolysis"/>
    <property type="evidence" value="ECO:0007669"/>
    <property type="project" value="UniProtKB-UniRule"/>
</dbReference>
<evidence type="ECO:0000256" key="3">
    <source>
        <dbReference type="ARBA" id="ARBA00022490"/>
    </source>
</evidence>
<dbReference type="SUPFAM" id="SSF52096">
    <property type="entry name" value="ClpP/crotonase"/>
    <property type="match status" value="1"/>
</dbReference>
<evidence type="ECO:0000256" key="4">
    <source>
        <dbReference type="ARBA" id="ARBA00022670"/>
    </source>
</evidence>
<evidence type="ECO:0000259" key="11">
    <source>
        <dbReference type="Pfam" id="PF03572"/>
    </source>
</evidence>
<dbReference type="AlphaFoldDB" id="A0A9D1E033"/>
<keyword evidence="6 7" id="KW-0720">Serine protease</keyword>
<dbReference type="GO" id="GO:0008236">
    <property type="term" value="F:serine-type peptidase activity"/>
    <property type="evidence" value="ECO:0007669"/>
    <property type="project" value="UniProtKB-UniRule"/>
</dbReference>
<feature type="chain" id="PRO_5038431897" description="Tricorn protease homolog" evidence="10">
    <location>
        <begin position="25"/>
        <end position="1093"/>
    </location>
</feature>
<keyword evidence="5 7" id="KW-0378">Hydrolase</keyword>
<keyword evidence="10" id="KW-0732">Signal</keyword>